<reference evidence="9 10" key="1">
    <citation type="submission" date="2020-04" db="EMBL/GenBank/DDBJ databases">
        <title>Perkinsus olseni comparative genomics.</title>
        <authorList>
            <person name="Bogema D.R."/>
        </authorList>
    </citation>
    <scope>NUCLEOTIDE SEQUENCE [LARGE SCALE GENOMIC DNA]</scope>
    <source>
        <strain evidence="9">ATCC PRA-179</strain>
    </source>
</reference>
<feature type="region of interest" description="Disordered" evidence="6">
    <location>
        <begin position="710"/>
        <end position="735"/>
    </location>
</feature>
<dbReference type="GO" id="GO:0016020">
    <property type="term" value="C:membrane"/>
    <property type="evidence" value="ECO:0007669"/>
    <property type="project" value="UniProtKB-SubCell"/>
</dbReference>
<evidence type="ECO:0000256" key="5">
    <source>
        <dbReference type="SAM" id="Coils"/>
    </source>
</evidence>
<dbReference type="Pfam" id="PF02996">
    <property type="entry name" value="Prefoldin"/>
    <property type="match status" value="1"/>
</dbReference>
<keyword evidence="4 7" id="KW-0472">Membrane</keyword>
<dbReference type="Pfam" id="PF01490">
    <property type="entry name" value="Aa_trans"/>
    <property type="match status" value="2"/>
</dbReference>
<proteinExistence type="predicted"/>
<accession>A0A7J6L653</accession>
<keyword evidence="5" id="KW-0175">Coiled coil</keyword>
<feature type="transmembrane region" description="Helical" evidence="7">
    <location>
        <begin position="625"/>
        <end position="647"/>
    </location>
</feature>
<dbReference type="InterPro" id="IPR004127">
    <property type="entry name" value="Prefoldin_subunit_alpha"/>
</dbReference>
<feature type="transmembrane region" description="Helical" evidence="7">
    <location>
        <begin position="459"/>
        <end position="480"/>
    </location>
</feature>
<evidence type="ECO:0000259" key="8">
    <source>
        <dbReference type="Pfam" id="PF01490"/>
    </source>
</evidence>
<evidence type="ECO:0000256" key="1">
    <source>
        <dbReference type="ARBA" id="ARBA00004141"/>
    </source>
</evidence>
<name>A0A7J6L653_PEROL</name>
<evidence type="ECO:0000256" key="7">
    <source>
        <dbReference type="SAM" id="Phobius"/>
    </source>
</evidence>
<feature type="transmembrane region" description="Helical" evidence="7">
    <location>
        <begin position="126"/>
        <end position="145"/>
    </location>
</feature>
<sequence length="840" mass="92368">MSAAAATSSPPSTVNPTQLSLPELNQHKQKLEQEVGQLTDTITKLRVAQQAYDMSARALGGVSADKDEGKETLVPLSNSVYVRGKACEVDRVLLNVGTGYFVEKPTAAAQKHCEDRSGMINGNIGSLAKMRLLALIALFLFRYISLVDSRDQAVSKFWPGVAGQFFILNLLISLIYLGVAHWTLRACECFQKFVEIGAVIFIMHHVFYTLLDSQRAQVLIEFFTGWKDEDNHGPALYDEGVAVLVAIFGLTSASLCGRLSVFKVFMLLCYTICLFFLYLILLSEEPYQTWWEYILLHVAALALISLVIFLALRRCDIGWRHRFIQGRTVRSEMALHRKVKPFYSAQRRLLAAVFDTVFVVGGESFEIIDNDNKKLDEFFGGQMNMLGMNLLSLLGADEVDGESWTRTAPNRRESEYERFYNYMRLLGSSLRVCVFTLVFSAVGVGILSLPWAFAVLGMWWGMAILILSGVASLVSMKVLLDVGRATGMNSYQDCVKLYMGSASCRVVEAVLFLDCFGATAAFMNFMFDFIHDFIGIFTTSAWFDNKALIIMILTLLILMLFVSTFLPLDRESSNCPSPRVPPPVTFNGVANSCSIFFFAFMCHMNVFPVNSELANPTVKRSNKMLISATICMLVAYGAVGAFGYHLWGSGLLTAEDGADVLSCWPSNSVLATIARVAMTPMLIVCSVLCLNPARENILRLMLAAFPSMDGSRRNRSEPLLNGTSNGQDGASPAHSSETAASRVSKIACPSEQSLSVTTTTLLLCVICALCAIAVPSLVDLLGVLGGFCAVMLIFVFPACVLCLHEGLTLRSGVITVAFLVFTVIGLYSAVESLVQFFKRS</sequence>
<evidence type="ECO:0000313" key="9">
    <source>
        <dbReference type="EMBL" id="KAF4654671.1"/>
    </source>
</evidence>
<feature type="domain" description="Amino acid transporter transmembrane" evidence="8">
    <location>
        <begin position="428"/>
        <end position="560"/>
    </location>
</feature>
<dbReference type="GO" id="GO:0015179">
    <property type="term" value="F:L-amino acid transmembrane transporter activity"/>
    <property type="evidence" value="ECO:0007669"/>
    <property type="project" value="TreeGrafter"/>
</dbReference>
<dbReference type="OrthoDB" id="10267474at2759"/>
<gene>
    <name evidence="9" type="primary">PFDN5</name>
    <name evidence="9" type="ORF">FOZ61_008097</name>
</gene>
<feature type="transmembrane region" description="Helical" evidence="7">
    <location>
        <begin position="165"/>
        <end position="184"/>
    </location>
</feature>
<dbReference type="Proteomes" id="UP000570595">
    <property type="component" value="Unassembled WGS sequence"/>
</dbReference>
<dbReference type="CDD" id="cd23157">
    <property type="entry name" value="Prefoldin_5"/>
    <property type="match status" value="1"/>
</dbReference>
<feature type="transmembrane region" description="Helical" evidence="7">
    <location>
        <begin position="667"/>
        <end position="690"/>
    </location>
</feature>
<evidence type="ECO:0000313" key="10">
    <source>
        <dbReference type="Proteomes" id="UP000570595"/>
    </source>
</evidence>
<feature type="coiled-coil region" evidence="5">
    <location>
        <begin position="21"/>
        <end position="48"/>
    </location>
</feature>
<feature type="transmembrane region" description="Helical" evidence="7">
    <location>
        <begin position="754"/>
        <end position="774"/>
    </location>
</feature>
<dbReference type="NCBIfam" id="TIGR00293">
    <property type="entry name" value="prefoldin subunit alpha"/>
    <property type="match status" value="1"/>
</dbReference>
<feature type="transmembrane region" description="Helical" evidence="7">
    <location>
        <begin position="193"/>
        <end position="211"/>
    </location>
</feature>
<evidence type="ECO:0000256" key="6">
    <source>
        <dbReference type="SAM" id="MobiDB-lite"/>
    </source>
</evidence>
<comment type="caution">
    <text evidence="9">The sequence shown here is derived from an EMBL/GenBank/DDBJ whole genome shotgun (WGS) entry which is preliminary data.</text>
</comment>
<dbReference type="Gene3D" id="1.10.287.370">
    <property type="match status" value="1"/>
</dbReference>
<dbReference type="PANTHER" id="PTHR22950">
    <property type="entry name" value="AMINO ACID TRANSPORTER"/>
    <property type="match status" value="1"/>
</dbReference>
<feature type="transmembrane region" description="Helical" evidence="7">
    <location>
        <begin position="240"/>
        <end position="257"/>
    </location>
</feature>
<organism evidence="9 10">
    <name type="scientific">Perkinsus olseni</name>
    <name type="common">Perkinsus atlanticus</name>
    <dbReference type="NCBI Taxonomy" id="32597"/>
    <lineage>
        <taxon>Eukaryota</taxon>
        <taxon>Sar</taxon>
        <taxon>Alveolata</taxon>
        <taxon>Perkinsozoa</taxon>
        <taxon>Perkinsea</taxon>
        <taxon>Perkinsida</taxon>
        <taxon>Perkinsidae</taxon>
        <taxon>Perkinsus</taxon>
    </lineage>
</organism>
<protein>
    <submittedName>
        <fullName evidence="9">Prefoldin subunit 5</fullName>
    </submittedName>
</protein>
<keyword evidence="3 7" id="KW-1133">Transmembrane helix</keyword>
<feature type="transmembrane region" description="Helical" evidence="7">
    <location>
        <begin position="293"/>
        <end position="312"/>
    </location>
</feature>
<dbReference type="PANTHER" id="PTHR22950:SF652">
    <property type="entry name" value="TRANSMEMBRANE AMINO ACID TRANSPORTER FAMILY PROTEIN"/>
    <property type="match status" value="1"/>
</dbReference>
<feature type="transmembrane region" description="Helical" evidence="7">
    <location>
        <begin position="547"/>
        <end position="568"/>
    </location>
</feature>
<dbReference type="SUPFAM" id="SSF46579">
    <property type="entry name" value="Prefoldin"/>
    <property type="match status" value="1"/>
</dbReference>
<dbReference type="EMBL" id="JABAHT010000519">
    <property type="protein sequence ID" value="KAF4654671.1"/>
    <property type="molecule type" value="Genomic_DNA"/>
</dbReference>
<feature type="transmembrane region" description="Helical" evidence="7">
    <location>
        <begin position="432"/>
        <end position="453"/>
    </location>
</feature>
<feature type="compositionally biased region" description="Polar residues" evidence="6">
    <location>
        <begin position="721"/>
        <end position="735"/>
    </location>
</feature>
<evidence type="ECO:0000256" key="4">
    <source>
        <dbReference type="ARBA" id="ARBA00023136"/>
    </source>
</evidence>
<feature type="domain" description="Amino acid transporter transmembrane" evidence="8">
    <location>
        <begin position="586"/>
        <end position="833"/>
    </location>
</feature>
<comment type="subcellular location">
    <subcellularLocation>
        <location evidence="1">Membrane</location>
        <topology evidence="1">Multi-pass membrane protein</topology>
    </subcellularLocation>
</comment>
<evidence type="ECO:0000256" key="3">
    <source>
        <dbReference type="ARBA" id="ARBA00022989"/>
    </source>
</evidence>
<dbReference type="InterPro" id="IPR009053">
    <property type="entry name" value="Prefoldin"/>
</dbReference>
<feature type="transmembrane region" description="Helical" evidence="7">
    <location>
        <begin position="264"/>
        <end position="281"/>
    </location>
</feature>
<feature type="transmembrane region" description="Helical" evidence="7">
    <location>
        <begin position="780"/>
        <end position="803"/>
    </location>
</feature>
<dbReference type="AlphaFoldDB" id="A0A7J6L653"/>
<dbReference type="InterPro" id="IPR013057">
    <property type="entry name" value="AA_transpt_TM"/>
</dbReference>
<feature type="transmembrane region" description="Helical" evidence="7">
    <location>
        <begin position="812"/>
        <end position="830"/>
    </location>
</feature>
<feature type="transmembrane region" description="Helical" evidence="7">
    <location>
        <begin position="506"/>
        <end position="527"/>
    </location>
</feature>
<keyword evidence="2 7" id="KW-0812">Transmembrane</keyword>
<evidence type="ECO:0000256" key="2">
    <source>
        <dbReference type="ARBA" id="ARBA00022692"/>
    </source>
</evidence>